<keyword evidence="3" id="KW-0812">Transmembrane</keyword>
<dbReference type="PANTHER" id="PTHR45138:SF9">
    <property type="entry name" value="DIGUANYLATE CYCLASE DGCM-RELATED"/>
    <property type="match status" value="1"/>
</dbReference>
<feature type="domain" description="GGDEF" evidence="4">
    <location>
        <begin position="595"/>
        <end position="724"/>
    </location>
</feature>
<dbReference type="Proteomes" id="UP000325641">
    <property type="component" value="Chromosome"/>
</dbReference>
<sequence>MASFLSEQLDFIFFFYGLAFILLGATCSRLASSQGAGQHWAMLGGFGFVHGVAEWLDLAALIVGDSLAFAMGRTAVMAASFFLLMEFARRKAIRLGLRPPGRWIYPLLALAIGFVGVTQGVVAANIVARYSAGFVGALGTSLALAWSARPLPGLAKGLTLSASAGFAFYAIAAGLIVPAGAFWPSTLINHGAFSALTAMPIQLVRGLLALWISFSIWAAWSQRLASDVSSPRYTAYVHHQFVWTVLATGVILLSGWALTEHLGEIYKQDVERRAASDIDLLASRLAGETATTEAMVRSLAGAPSVLPLLRGGTRKEVEAGQSVLDLDIAASGAKRGYILNRLGDVVASSNDDDALAGSSSHASAPYFLKSMAGAPAYEFVFEPDTGKHDYYASYPIKGRDHGIVGVAVLTRSLDDFEADLKNFGRPYFLVDPDGVVVMTNQPEAMRRTLWPLSEPRRLAVASRIGTPVQKPMFESNVVDEVWTNVDGVRNFVRRRFANHSDWSLVILKPTREIFATRFLGIVITLLVTIVGLIYMATKERKIHDDVVQDSRLRLQKLAQDLRVKATTDALTGLFNRAKLTPMLLDEMKRVDRYNTPLSLVMFDIDHFKSINDTHGHLIGDHVLVQLSRLVQRQIRSNDLLARWGGEEFLIMLPGSDGPKAFGVAEKLREAIAATDFGEVGSATCSFGVAQYVPGDAPDQLLARADAALYLAKNGGRNRVKLAPQPDRETAEQLRA</sequence>
<dbReference type="GO" id="GO:0005886">
    <property type="term" value="C:plasma membrane"/>
    <property type="evidence" value="ECO:0007669"/>
    <property type="project" value="TreeGrafter"/>
</dbReference>
<feature type="transmembrane region" description="Helical" evidence="3">
    <location>
        <begin position="67"/>
        <end position="84"/>
    </location>
</feature>
<dbReference type="KEGG" id="bbet:F8237_11645"/>
<dbReference type="EC" id="2.7.7.65" evidence="1"/>
<feature type="transmembrane region" description="Helical" evidence="3">
    <location>
        <begin position="203"/>
        <end position="220"/>
    </location>
</feature>
<dbReference type="Gene3D" id="3.30.450.20">
    <property type="entry name" value="PAS domain"/>
    <property type="match status" value="2"/>
</dbReference>
<organism evidence="5 6">
    <name type="scientific">Bradyrhizobium betae</name>
    <dbReference type="NCBI Taxonomy" id="244734"/>
    <lineage>
        <taxon>Bacteria</taxon>
        <taxon>Pseudomonadati</taxon>
        <taxon>Pseudomonadota</taxon>
        <taxon>Alphaproteobacteria</taxon>
        <taxon>Hyphomicrobiales</taxon>
        <taxon>Nitrobacteraceae</taxon>
        <taxon>Bradyrhizobium</taxon>
    </lineage>
</organism>
<evidence type="ECO:0000313" key="6">
    <source>
        <dbReference type="Proteomes" id="UP000325641"/>
    </source>
</evidence>
<dbReference type="SUPFAM" id="SSF55073">
    <property type="entry name" value="Nucleotide cyclase"/>
    <property type="match status" value="1"/>
</dbReference>
<evidence type="ECO:0000256" key="1">
    <source>
        <dbReference type="ARBA" id="ARBA00012528"/>
    </source>
</evidence>
<evidence type="ECO:0000256" key="3">
    <source>
        <dbReference type="SAM" id="Phobius"/>
    </source>
</evidence>
<dbReference type="Pfam" id="PF00990">
    <property type="entry name" value="GGDEF"/>
    <property type="match status" value="1"/>
</dbReference>
<dbReference type="GO" id="GO:1902201">
    <property type="term" value="P:negative regulation of bacterial-type flagellum-dependent cell motility"/>
    <property type="evidence" value="ECO:0007669"/>
    <property type="project" value="TreeGrafter"/>
</dbReference>
<dbReference type="InterPro" id="IPR029787">
    <property type="entry name" value="Nucleotide_cyclase"/>
</dbReference>
<dbReference type="GO" id="GO:0043709">
    <property type="term" value="P:cell adhesion involved in single-species biofilm formation"/>
    <property type="evidence" value="ECO:0007669"/>
    <property type="project" value="TreeGrafter"/>
</dbReference>
<keyword evidence="3" id="KW-1133">Transmembrane helix</keyword>
<dbReference type="PANTHER" id="PTHR45138">
    <property type="entry name" value="REGULATORY COMPONENTS OF SENSORY TRANSDUCTION SYSTEM"/>
    <property type="match status" value="1"/>
</dbReference>
<feature type="transmembrane region" description="Helical" evidence="3">
    <location>
        <begin position="104"/>
        <end position="124"/>
    </location>
</feature>
<feature type="transmembrane region" description="Helical" evidence="3">
    <location>
        <begin position="130"/>
        <end position="148"/>
    </location>
</feature>
<keyword evidence="3" id="KW-0472">Membrane</keyword>
<dbReference type="GO" id="GO:0052621">
    <property type="term" value="F:diguanylate cyclase activity"/>
    <property type="evidence" value="ECO:0007669"/>
    <property type="project" value="UniProtKB-EC"/>
</dbReference>
<dbReference type="InterPro" id="IPR000160">
    <property type="entry name" value="GGDEF_dom"/>
</dbReference>
<dbReference type="CDD" id="cd01949">
    <property type="entry name" value="GGDEF"/>
    <property type="match status" value="1"/>
</dbReference>
<dbReference type="FunFam" id="3.30.70.270:FF:000001">
    <property type="entry name" value="Diguanylate cyclase domain protein"/>
    <property type="match status" value="1"/>
</dbReference>
<evidence type="ECO:0000256" key="2">
    <source>
        <dbReference type="ARBA" id="ARBA00034247"/>
    </source>
</evidence>
<dbReference type="EMBL" id="CP044543">
    <property type="protein sequence ID" value="QFI72992.1"/>
    <property type="molecule type" value="Genomic_DNA"/>
</dbReference>
<feature type="transmembrane region" description="Helical" evidence="3">
    <location>
        <begin position="514"/>
        <end position="534"/>
    </location>
</feature>
<dbReference type="AlphaFoldDB" id="A0A5P6P3R0"/>
<accession>A0A5P6P3R0</accession>
<dbReference type="CDD" id="cd18773">
    <property type="entry name" value="PDC1_HK_sensor"/>
    <property type="match status" value="1"/>
</dbReference>
<feature type="transmembrane region" description="Helical" evidence="3">
    <location>
        <begin position="12"/>
        <end position="31"/>
    </location>
</feature>
<feature type="transmembrane region" description="Helical" evidence="3">
    <location>
        <begin position="160"/>
        <end position="183"/>
    </location>
</feature>
<feature type="transmembrane region" description="Helical" evidence="3">
    <location>
        <begin position="40"/>
        <end position="61"/>
    </location>
</feature>
<evidence type="ECO:0000259" key="4">
    <source>
        <dbReference type="PROSITE" id="PS50887"/>
    </source>
</evidence>
<feature type="transmembrane region" description="Helical" evidence="3">
    <location>
        <begin position="241"/>
        <end position="258"/>
    </location>
</feature>
<gene>
    <name evidence="5" type="ORF">F8237_11645</name>
</gene>
<dbReference type="OrthoDB" id="9812260at2"/>
<reference evidence="6" key="1">
    <citation type="submission" date="2019-10" db="EMBL/GenBank/DDBJ databases">
        <title>Complete Genome Sequence of Bradyrhizobium betae type strain PL7HG1T.</title>
        <authorList>
            <person name="Bromfield E.S.P."/>
            <person name="Cloutier S."/>
        </authorList>
    </citation>
    <scope>NUCLEOTIDE SEQUENCE [LARGE SCALE GENOMIC DNA]</scope>
    <source>
        <strain evidence="6">PL7HG1</strain>
    </source>
</reference>
<dbReference type="InterPro" id="IPR043128">
    <property type="entry name" value="Rev_trsase/Diguanyl_cyclase"/>
</dbReference>
<comment type="catalytic activity">
    <reaction evidence="2">
        <text>2 GTP = 3',3'-c-di-GMP + 2 diphosphate</text>
        <dbReference type="Rhea" id="RHEA:24898"/>
        <dbReference type="ChEBI" id="CHEBI:33019"/>
        <dbReference type="ChEBI" id="CHEBI:37565"/>
        <dbReference type="ChEBI" id="CHEBI:58805"/>
        <dbReference type="EC" id="2.7.7.65"/>
    </reaction>
</comment>
<proteinExistence type="predicted"/>
<protein>
    <recommendedName>
        <fullName evidence="1">diguanylate cyclase</fullName>
        <ecNumber evidence="1">2.7.7.65</ecNumber>
    </recommendedName>
</protein>
<dbReference type="PROSITE" id="PS50887">
    <property type="entry name" value="GGDEF"/>
    <property type="match status" value="1"/>
</dbReference>
<dbReference type="RefSeq" id="WP_151644753.1">
    <property type="nucleotide sequence ID" value="NZ_CP044543.1"/>
</dbReference>
<dbReference type="SMART" id="SM00267">
    <property type="entry name" value="GGDEF"/>
    <property type="match status" value="1"/>
</dbReference>
<name>A0A5P6P3R0_9BRAD</name>
<dbReference type="InterPro" id="IPR050469">
    <property type="entry name" value="Diguanylate_Cyclase"/>
</dbReference>
<dbReference type="Gene3D" id="3.30.70.270">
    <property type="match status" value="1"/>
</dbReference>
<dbReference type="NCBIfam" id="TIGR00254">
    <property type="entry name" value="GGDEF"/>
    <property type="match status" value="1"/>
</dbReference>
<evidence type="ECO:0000313" key="5">
    <source>
        <dbReference type="EMBL" id="QFI72992.1"/>
    </source>
</evidence>